<keyword evidence="4" id="KW-0418">Kinase</keyword>
<dbReference type="CDD" id="cd14014">
    <property type="entry name" value="STKc_PknB_like"/>
    <property type="match status" value="1"/>
</dbReference>
<dbReference type="OrthoDB" id="10057425at2759"/>
<evidence type="ECO:0000259" key="5">
    <source>
        <dbReference type="PROSITE" id="PS50011"/>
    </source>
</evidence>
<dbReference type="PANTHER" id="PTHR24348:SF73">
    <property type="entry name" value="SI:CH211-63O20.7"/>
    <property type="match status" value="1"/>
</dbReference>
<dbReference type="SMART" id="SM00220">
    <property type="entry name" value="S_TKc"/>
    <property type="match status" value="1"/>
</dbReference>
<keyword evidence="4" id="KW-0723">Serine/threonine-protein kinase</keyword>
<dbReference type="GO" id="GO:0005776">
    <property type="term" value="C:autophagosome"/>
    <property type="evidence" value="ECO:0000318"/>
    <property type="project" value="GO_Central"/>
</dbReference>
<name>A0A9J7HUU6_BRAFL</name>
<evidence type="ECO:0000256" key="3">
    <source>
        <dbReference type="PROSITE-ProRule" id="PRU10141"/>
    </source>
</evidence>
<keyword evidence="2 3" id="KW-0067">ATP-binding</keyword>
<dbReference type="GO" id="GO:0000423">
    <property type="term" value="P:mitophagy"/>
    <property type="evidence" value="ECO:0000318"/>
    <property type="project" value="GO_Central"/>
</dbReference>
<dbReference type="GO" id="GO:0061709">
    <property type="term" value="P:reticulophagy"/>
    <property type="evidence" value="ECO:0000318"/>
    <property type="project" value="GO_Central"/>
</dbReference>
<dbReference type="InterPro" id="IPR000719">
    <property type="entry name" value="Prot_kinase_dom"/>
</dbReference>
<dbReference type="GO" id="GO:0005524">
    <property type="term" value="F:ATP binding"/>
    <property type="evidence" value="ECO:0007669"/>
    <property type="project" value="UniProtKB-UniRule"/>
</dbReference>
<accession>A0A9J7HUU6</accession>
<dbReference type="InterPro" id="IPR011009">
    <property type="entry name" value="Kinase-like_dom_sf"/>
</dbReference>
<dbReference type="GO" id="GO:0034727">
    <property type="term" value="P:piecemeal microautophagy of the nucleus"/>
    <property type="evidence" value="ECO:0000318"/>
    <property type="project" value="GO_Central"/>
</dbReference>
<dbReference type="GO" id="GO:0005829">
    <property type="term" value="C:cytosol"/>
    <property type="evidence" value="ECO:0000318"/>
    <property type="project" value="GO_Central"/>
</dbReference>
<dbReference type="InterPro" id="IPR045269">
    <property type="entry name" value="Atg1-like"/>
</dbReference>
<dbReference type="GO" id="GO:0042594">
    <property type="term" value="P:response to starvation"/>
    <property type="evidence" value="ECO:0000318"/>
    <property type="project" value="GO_Central"/>
</dbReference>
<feature type="non-terminal residue" evidence="7">
    <location>
        <position position="429"/>
    </location>
</feature>
<feature type="binding site" evidence="3">
    <location>
        <position position="35"/>
    </location>
    <ligand>
        <name>ATP</name>
        <dbReference type="ChEBI" id="CHEBI:30616"/>
    </ligand>
</feature>
<protein>
    <submittedName>
        <fullName evidence="7">Serine/threonine-protein kinase PDIK1L-like</fullName>
    </submittedName>
</protein>
<reference evidence="7" key="2">
    <citation type="submission" date="2025-08" db="UniProtKB">
        <authorList>
            <consortium name="RefSeq"/>
        </authorList>
    </citation>
    <scope>IDENTIFICATION</scope>
    <source>
        <strain evidence="7">S238N-H82</strain>
        <tissue evidence="7">Testes</tissue>
    </source>
</reference>
<proteinExistence type="inferred from homology"/>
<dbReference type="PANTHER" id="PTHR24348">
    <property type="entry name" value="SERINE/THREONINE-PROTEIN KINASE UNC-51-RELATED"/>
    <property type="match status" value="1"/>
</dbReference>
<dbReference type="GO" id="GO:0010506">
    <property type="term" value="P:regulation of autophagy"/>
    <property type="evidence" value="ECO:0000318"/>
    <property type="project" value="GO_Central"/>
</dbReference>
<evidence type="ECO:0000313" key="6">
    <source>
        <dbReference type="Proteomes" id="UP000001554"/>
    </source>
</evidence>
<evidence type="ECO:0000256" key="2">
    <source>
        <dbReference type="ARBA" id="ARBA00022840"/>
    </source>
</evidence>
<sequence length="429" mass="43866">MRVGQYEVGTLLGEGAFGKVYKGKHVTTGGTVAMKQLKLGSYRQLACAQNEVEPLIALKDKSHEHIVKCFQGKVMDGSLWLVLEYCSMGTLNDFLLRQLRMAASVKLRLMTQIADAVSFLHANHIVHRDLKPDNILLTGSNGNPVVKVADFGLAKVCGVGDVSLSKYMLASQCGTEFFMAPEVFTSLGYKMYCDVFSMGVIFVAMIDMRRVGRSIAAFIEGRMGATVSIGRALLNNPPPNLSAHLLTSQKNGAFKKLCLSMLSVNYRGRPKAADVHRSLTLMGGSCDIPHRPTSGQGDKRLASPKPALGGAHTLGGAVVGPVGAVGLVGGPVGVMGAIGGPVGGMGVVGGPVGGIGVVGMPVGGMGMPVGGMGMPVGGMGVVGVPVGGMGMPVGGMGVPVGGMGVPVGGMGVGMFGGAVGAVTNISNSP</sequence>
<evidence type="ECO:0000256" key="4">
    <source>
        <dbReference type="RuleBase" id="RU000304"/>
    </source>
</evidence>
<keyword evidence="1 3" id="KW-0547">Nucleotide-binding</keyword>
<dbReference type="Pfam" id="PF00069">
    <property type="entry name" value="Pkinase"/>
    <property type="match status" value="1"/>
</dbReference>
<dbReference type="SUPFAM" id="SSF56112">
    <property type="entry name" value="Protein kinase-like (PK-like)"/>
    <property type="match status" value="1"/>
</dbReference>
<gene>
    <name evidence="7" type="primary">LOC118408927</name>
</gene>
<dbReference type="Gene3D" id="1.10.510.10">
    <property type="entry name" value="Transferase(Phosphotransferase) domain 1"/>
    <property type="match status" value="1"/>
</dbReference>
<dbReference type="GeneID" id="118408927"/>
<dbReference type="InterPro" id="IPR008271">
    <property type="entry name" value="Ser/Thr_kinase_AS"/>
</dbReference>
<dbReference type="GO" id="GO:0004674">
    <property type="term" value="F:protein serine/threonine kinase activity"/>
    <property type="evidence" value="ECO:0000318"/>
    <property type="project" value="GO_Central"/>
</dbReference>
<dbReference type="GO" id="GO:0048675">
    <property type="term" value="P:axon extension"/>
    <property type="evidence" value="ECO:0000318"/>
    <property type="project" value="GO_Central"/>
</dbReference>
<organism evidence="6 7">
    <name type="scientific">Branchiostoma floridae</name>
    <name type="common">Florida lancelet</name>
    <name type="synonym">Amphioxus</name>
    <dbReference type="NCBI Taxonomy" id="7739"/>
    <lineage>
        <taxon>Eukaryota</taxon>
        <taxon>Metazoa</taxon>
        <taxon>Chordata</taxon>
        <taxon>Cephalochordata</taxon>
        <taxon>Leptocardii</taxon>
        <taxon>Amphioxiformes</taxon>
        <taxon>Branchiostomatidae</taxon>
        <taxon>Branchiostoma</taxon>
    </lineage>
</organism>
<evidence type="ECO:0000256" key="1">
    <source>
        <dbReference type="ARBA" id="ARBA00022741"/>
    </source>
</evidence>
<reference evidence="6" key="1">
    <citation type="journal article" date="2020" name="Nat. Ecol. Evol.">
        <title>Deeply conserved synteny resolves early events in vertebrate evolution.</title>
        <authorList>
            <person name="Simakov O."/>
            <person name="Marletaz F."/>
            <person name="Yue J.X."/>
            <person name="O'Connell B."/>
            <person name="Jenkins J."/>
            <person name="Brandt A."/>
            <person name="Calef R."/>
            <person name="Tung C.H."/>
            <person name="Huang T.K."/>
            <person name="Schmutz J."/>
            <person name="Satoh N."/>
            <person name="Yu J.K."/>
            <person name="Putnam N.H."/>
            <person name="Green R.E."/>
            <person name="Rokhsar D.S."/>
        </authorList>
    </citation>
    <scope>NUCLEOTIDE SEQUENCE [LARGE SCALE GENOMIC DNA]</scope>
    <source>
        <strain evidence="6">S238N-H82</strain>
    </source>
</reference>
<dbReference type="AlphaFoldDB" id="A0A9J7HUU6"/>
<dbReference type="InterPro" id="IPR017441">
    <property type="entry name" value="Protein_kinase_ATP_BS"/>
</dbReference>
<comment type="similarity">
    <text evidence="4">Belongs to the protein kinase superfamily.</text>
</comment>
<dbReference type="OMA" id="CAQNEVE"/>
<feature type="domain" description="Protein kinase" evidence="5">
    <location>
        <begin position="6"/>
        <end position="279"/>
    </location>
</feature>
<dbReference type="RefSeq" id="XP_035665688.1">
    <property type="nucleotide sequence ID" value="XM_035809795.1"/>
</dbReference>
<evidence type="ECO:0000313" key="7">
    <source>
        <dbReference type="RefSeq" id="XP_035665688.1"/>
    </source>
</evidence>
<dbReference type="GO" id="GO:0000045">
    <property type="term" value="P:autophagosome assembly"/>
    <property type="evidence" value="ECO:0000318"/>
    <property type="project" value="GO_Central"/>
</dbReference>
<dbReference type="PROSITE" id="PS50011">
    <property type="entry name" value="PROTEIN_KINASE_DOM"/>
    <property type="match status" value="1"/>
</dbReference>
<keyword evidence="4" id="KW-0808">Transferase</keyword>
<dbReference type="KEGG" id="bfo:118408927"/>
<keyword evidence="6" id="KW-1185">Reference proteome</keyword>
<dbReference type="GO" id="GO:0000407">
    <property type="term" value="C:phagophore assembly site"/>
    <property type="evidence" value="ECO:0000318"/>
    <property type="project" value="GO_Central"/>
</dbReference>
<dbReference type="GO" id="GO:0034045">
    <property type="term" value="C:phagophore assembly site membrane"/>
    <property type="evidence" value="ECO:0000318"/>
    <property type="project" value="GO_Central"/>
</dbReference>
<dbReference type="PROSITE" id="PS00107">
    <property type="entry name" value="PROTEIN_KINASE_ATP"/>
    <property type="match status" value="1"/>
</dbReference>
<dbReference type="Proteomes" id="UP000001554">
    <property type="component" value="Chromosome 2"/>
</dbReference>
<dbReference type="PROSITE" id="PS00108">
    <property type="entry name" value="PROTEIN_KINASE_ST"/>
    <property type="match status" value="1"/>
</dbReference>
<dbReference type="GO" id="GO:0005737">
    <property type="term" value="C:cytoplasm"/>
    <property type="evidence" value="ECO:0000318"/>
    <property type="project" value="GO_Central"/>
</dbReference>